<dbReference type="AlphaFoldDB" id="A0A9W8TN11"/>
<dbReference type="EMBL" id="JANPWZ010000774">
    <property type="protein sequence ID" value="KAJ3572333.1"/>
    <property type="molecule type" value="Genomic_DNA"/>
</dbReference>
<evidence type="ECO:0000313" key="2">
    <source>
        <dbReference type="Proteomes" id="UP001148614"/>
    </source>
</evidence>
<dbReference type="Proteomes" id="UP001148614">
    <property type="component" value="Unassembled WGS sequence"/>
</dbReference>
<sequence length="110" mass="12336">MIGLLHWAPTAEQALPGHFELYTSDKRRHPATGKSVPFGADDTNGLVSTVPSTSFGPVTDKNNRWLRSTLRSRCNRLDQWGYLSTKLELGASSRYVDYHTTHVLVRGFCD</sequence>
<reference evidence="1" key="1">
    <citation type="submission" date="2022-07" db="EMBL/GenBank/DDBJ databases">
        <title>Genome Sequence of Xylaria arbuscula.</title>
        <authorList>
            <person name="Buettner E."/>
        </authorList>
    </citation>
    <scope>NUCLEOTIDE SEQUENCE</scope>
    <source>
        <strain evidence="1">VT107</strain>
    </source>
</reference>
<keyword evidence="2" id="KW-1185">Reference proteome</keyword>
<organism evidence="1 2">
    <name type="scientific">Xylaria arbuscula</name>
    <dbReference type="NCBI Taxonomy" id="114810"/>
    <lineage>
        <taxon>Eukaryota</taxon>
        <taxon>Fungi</taxon>
        <taxon>Dikarya</taxon>
        <taxon>Ascomycota</taxon>
        <taxon>Pezizomycotina</taxon>
        <taxon>Sordariomycetes</taxon>
        <taxon>Xylariomycetidae</taxon>
        <taxon>Xylariales</taxon>
        <taxon>Xylariaceae</taxon>
        <taxon>Xylaria</taxon>
    </lineage>
</organism>
<gene>
    <name evidence="1" type="ORF">NPX13_g5086</name>
</gene>
<evidence type="ECO:0000313" key="1">
    <source>
        <dbReference type="EMBL" id="KAJ3572333.1"/>
    </source>
</evidence>
<name>A0A9W8TN11_9PEZI</name>
<protein>
    <submittedName>
        <fullName evidence="1">Uncharacterized protein</fullName>
    </submittedName>
</protein>
<accession>A0A9W8TN11</accession>
<proteinExistence type="predicted"/>
<comment type="caution">
    <text evidence="1">The sequence shown here is derived from an EMBL/GenBank/DDBJ whole genome shotgun (WGS) entry which is preliminary data.</text>
</comment>